<dbReference type="InterPro" id="IPR000504">
    <property type="entry name" value="RRM_dom"/>
</dbReference>
<feature type="region of interest" description="Disordered" evidence="3">
    <location>
        <begin position="339"/>
        <end position="358"/>
    </location>
</feature>
<keyword evidence="6" id="KW-1185">Reference proteome</keyword>
<dbReference type="OrthoDB" id="407442at2759"/>
<dbReference type="EMBL" id="LXFE01002457">
    <property type="protein sequence ID" value="OLL22989.1"/>
    <property type="molecule type" value="Genomic_DNA"/>
</dbReference>
<evidence type="ECO:0000256" key="2">
    <source>
        <dbReference type="PROSITE-ProRule" id="PRU00176"/>
    </source>
</evidence>
<dbReference type="Gene3D" id="3.30.70.330">
    <property type="match status" value="1"/>
</dbReference>
<dbReference type="Proteomes" id="UP000186594">
    <property type="component" value="Unassembled WGS sequence"/>
</dbReference>
<feature type="domain" description="RRM" evidence="4">
    <location>
        <begin position="52"/>
        <end position="124"/>
    </location>
</feature>
<dbReference type="CDD" id="cd00590">
    <property type="entry name" value="RRM_SF"/>
    <property type="match status" value="1"/>
</dbReference>
<evidence type="ECO:0000259" key="4">
    <source>
        <dbReference type="PROSITE" id="PS50102"/>
    </source>
</evidence>
<feature type="region of interest" description="Disordered" evidence="3">
    <location>
        <begin position="238"/>
        <end position="301"/>
    </location>
</feature>
<name>A0A1U7LK22_NEOID</name>
<feature type="compositionally biased region" description="Basic and acidic residues" evidence="3">
    <location>
        <begin position="176"/>
        <end position="198"/>
    </location>
</feature>
<comment type="caution">
    <text evidence="5">The sequence shown here is derived from an EMBL/GenBank/DDBJ whole genome shotgun (WGS) entry which is preliminary data.</text>
</comment>
<dbReference type="GO" id="GO:0003723">
    <property type="term" value="F:RNA binding"/>
    <property type="evidence" value="ECO:0007669"/>
    <property type="project" value="UniProtKB-UniRule"/>
</dbReference>
<dbReference type="PROSITE" id="PS50102">
    <property type="entry name" value="RRM"/>
    <property type="match status" value="1"/>
</dbReference>
<dbReference type="SUPFAM" id="SSF54928">
    <property type="entry name" value="RNA-binding domain, RBD"/>
    <property type="match status" value="1"/>
</dbReference>
<feature type="non-terminal residue" evidence="5">
    <location>
        <position position="496"/>
    </location>
</feature>
<feature type="region of interest" description="Disordered" evidence="3">
    <location>
        <begin position="176"/>
        <end position="225"/>
    </location>
</feature>
<evidence type="ECO:0000256" key="1">
    <source>
        <dbReference type="ARBA" id="ARBA00022884"/>
    </source>
</evidence>
<keyword evidence="1 2" id="KW-0694">RNA-binding</keyword>
<protein>
    <submittedName>
        <fullName evidence="5">Polyadenylate-binding protein RBP45</fullName>
    </submittedName>
</protein>
<accession>A0A1U7LK22</accession>
<dbReference type="SMART" id="SM00360">
    <property type="entry name" value="RRM"/>
    <property type="match status" value="1"/>
</dbReference>
<gene>
    <name evidence="5" type="ORF">NEOLI_003373</name>
</gene>
<dbReference type="GO" id="GO:0061574">
    <property type="term" value="C:ASAP complex"/>
    <property type="evidence" value="ECO:0007669"/>
    <property type="project" value="TreeGrafter"/>
</dbReference>
<organism evidence="5 6">
    <name type="scientific">Neolecta irregularis (strain DAH-3)</name>
    <dbReference type="NCBI Taxonomy" id="1198029"/>
    <lineage>
        <taxon>Eukaryota</taxon>
        <taxon>Fungi</taxon>
        <taxon>Dikarya</taxon>
        <taxon>Ascomycota</taxon>
        <taxon>Taphrinomycotina</taxon>
        <taxon>Neolectales</taxon>
        <taxon>Neolectaceae</taxon>
        <taxon>Neolecta</taxon>
    </lineage>
</organism>
<dbReference type="GO" id="GO:0005737">
    <property type="term" value="C:cytoplasm"/>
    <property type="evidence" value="ECO:0007669"/>
    <property type="project" value="TreeGrafter"/>
</dbReference>
<feature type="compositionally biased region" description="Polar residues" evidence="3">
    <location>
        <begin position="240"/>
        <end position="251"/>
    </location>
</feature>
<evidence type="ECO:0000313" key="5">
    <source>
        <dbReference type="EMBL" id="OLL22989.1"/>
    </source>
</evidence>
<feature type="non-terminal residue" evidence="5">
    <location>
        <position position="1"/>
    </location>
</feature>
<dbReference type="PANTHER" id="PTHR15481:SF0">
    <property type="entry name" value="LD23870P-RELATED"/>
    <property type="match status" value="1"/>
</dbReference>
<feature type="compositionally biased region" description="Basic residues" evidence="3">
    <location>
        <begin position="201"/>
        <end position="213"/>
    </location>
</feature>
<dbReference type="GO" id="GO:0000398">
    <property type="term" value="P:mRNA splicing, via spliceosome"/>
    <property type="evidence" value="ECO:0007669"/>
    <property type="project" value="TreeGrafter"/>
</dbReference>
<dbReference type="Pfam" id="PF00076">
    <property type="entry name" value="RRM_1"/>
    <property type="match status" value="1"/>
</dbReference>
<dbReference type="STRING" id="1198029.A0A1U7LK22"/>
<evidence type="ECO:0000313" key="6">
    <source>
        <dbReference type="Proteomes" id="UP000186594"/>
    </source>
</evidence>
<dbReference type="OMA" id="IAPREEY"/>
<sequence>RLIPVYSIRNLCPPLAATSRPSPLRAAPRRYMDPEPAPSAVSRPFSPGGRPLKCYVGNLKPECRMTHLRHIFSPCGPIVNIELKPTIGCGFVEFQDAESCAAAVRQLDGSDILGQKVRVQAQRVGHPIHNRRVVPPGRDADAGDGYRPLTARAESVAVDHTNAAQLASRILDDILRPAPPERLDKPHSPNARTDENLPRRPFQHRGRPQGRNHYRQDGSFASRRDTWIAPREEYNHSAPAYSTSYDTSYRGSWQADPRDLRDLSRDPRDLSRDPRDLPTDPRDLPTDLSRDPRDLPRDPLAYDAFERERYLRYVASHDKPRYSESDLYSADREYERGRLPLDYPDYQPVPRARSRSPGGHGYSLPIITFSPLLDAITEESLTHPFHHPSRQHGLLDSHTILLLTTILLFNMYIQLNHNPTGVSLLLTRCLINILTTQDTDLEDLLIKMTPMVITLSNASPRSSPSTSPSISIFYLVGHILEYLFIDNWYYLLDLGI</sequence>
<feature type="compositionally biased region" description="Basic and acidic residues" evidence="3">
    <location>
        <begin position="256"/>
        <end position="297"/>
    </location>
</feature>
<dbReference type="AlphaFoldDB" id="A0A1U7LK22"/>
<dbReference type="InterPro" id="IPR035979">
    <property type="entry name" value="RBD_domain_sf"/>
</dbReference>
<reference evidence="5 6" key="1">
    <citation type="submission" date="2016-04" db="EMBL/GenBank/DDBJ databases">
        <title>Evolutionary innovation and constraint leading to complex multicellularity in the Ascomycota.</title>
        <authorList>
            <person name="Cisse O."/>
            <person name="Nguyen A."/>
            <person name="Hewitt D.A."/>
            <person name="Jedd G."/>
            <person name="Stajich J.E."/>
        </authorList>
    </citation>
    <scope>NUCLEOTIDE SEQUENCE [LARGE SCALE GENOMIC DNA]</scope>
    <source>
        <strain evidence="5 6">DAH-3</strain>
    </source>
</reference>
<dbReference type="GO" id="GO:0005654">
    <property type="term" value="C:nucleoplasm"/>
    <property type="evidence" value="ECO:0007669"/>
    <property type="project" value="TreeGrafter"/>
</dbReference>
<dbReference type="PANTHER" id="PTHR15481">
    <property type="entry name" value="RIBONUCLEIC ACID BINDING PROTEIN S1"/>
    <property type="match status" value="1"/>
</dbReference>
<evidence type="ECO:0000256" key="3">
    <source>
        <dbReference type="SAM" id="MobiDB-lite"/>
    </source>
</evidence>
<feature type="region of interest" description="Disordered" evidence="3">
    <location>
        <begin position="20"/>
        <end position="43"/>
    </location>
</feature>
<proteinExistence type="predicted"/>
<dbReference type="InterPro" id="IPR012677">
    <property type="entry name" value="Nucleotide-bd_a/b_plait_sf"/>
</dbReference>